<evidence type="ECO:0000256" key="2">
    <source>
        <dbReference type="ARBA" id="ARBA00022561"/>
    </source>
</evidence>
<dbReference type="SUPFAM" id="SSF55405">
    <property type="entry name" value="RNA bacteriophage capsid protein"/>
    <property type="match status" value="1"/>
</dbReference>
<dbReference type="EMBL" id="BK013746">
    <property type="protein sequence ID" value="DAD51186.1"/>
    <property type="molecule type" value="Genomic_RNA"/>
</dbReference>
<keyword evidence="2 4" id="KW-0167">Capsid protein</keyword>
<accession>A0A8S5L243</accession>
<dbReference type="KEGG" id="vg:80399227"/>
<evidence type="ECO:0000313" key="5">
    <source>
        <dbReference type="Proteomes" id="UP000676042"/>
    </source>
</evidence>
<sequence>MPQLQNLVLADRTIPTPVNHTFTPSGINQQGVGEVVNSSGVPVGSERVTVSMKKANTRYKGSVRLTLPVLVTETINGVSNPVVARVAYVNMDFSFDEKSTEQERKNAVGMAADALASGKVLVNDTLTKLEGIY</sequence>
<dbReference type="Pfam" id="PF01819">
    <property type="entry name" value="Levi_coat"/>
    <property type="match status" value="1"/>
</dbReference>
<evidence type="ECO:0000256" key="3">
    <source>
        <dbReference type="ARBA" id="ARBA00022844"/>
    </source>
</evidence>
<proteinExistence type="predicted"/>
<keyword evidence="3" id="KW-0946">Virion</keyword>
<name>A0A8S5L243_9VIRU</name>
<reference evidence="4" key="1">
    <citation type="submission" date="2020-09" db="EMBL/GenBank/DDBJ databases">
        <title>Leviviricetes taxonomy.</title>
        <authorList>
            <person name="Stockdale S.R."/>
            <person name="Callanan J."/>
            <person name="Adriaenssens E.M."/>
            <person name="Kuhn J.H."/>
            <person name="Rumnieks J."/>
            <person name="Shkoporov A."/>
            <person name="Draper L.A."/>
            <person name="Ross P."/>
            <person name="Hill C."/>
        </authorList>
    </citation>
    <scope>NUCLEOTIDE SEQUENCE</scope>
</reference>
<dbReference type="InterPro" id="IPR015954">
    <property type="entry name" value="Phage_RNA-type_capsid"/>
</dbReference>
<comment type="subcellular location">
    <subcellularLocation>
        <location evidence="1">Virion</location>
    </subcellularLocation>
</comment>
<dbReference type="GO" id="GO:0019028">
    <property type="term" value="C:viral capsid"/>
    <property type="evidence" value="ECO:0007669"/>
    <property type="project" value="UniProtKB-KW"/>
</dbReference>
<gene>
    <name evidence="4" type="primary">SRR7976325_8_2</name>
</gene>
<keyword evidence="5" id="KW-1185">Reference proteome</keyword>
<dbReference type="Proteomes" id="UP000676042">
    <property type="component" value="Segment"/>
</dbReference>
<dbReference type="Gene3D" id="3.30.380.10">
    <property type="entry name" value="MS2 Viral Coat Protein"/>
    <property type="match status" value="1"/>
</dbReference>
<evidence type="ECO:0000256" key="1">
    <source>
        <dbReference type="ARBA" id="ARBA00004328"/>
    </source>
</evidence>
<dbReference type="GeneID" id="80399227"/>
<protein>
    <submittedName>
        <fullName evidence="4">Coat protein</fullName>
    </submittedName>
</protein>
<dbReference type="RefSeq" id="YP_010770038.1">
    <property type="nucleotide sequence ID" value="NC_074143.1"/>
</dbReference>
<dbReference type="InterPro" id="IPR002703">
    <property type="entry name" value="Levivir_coat"/>
</dbReference>
<dbReference type="GO" id="GO:0005198">
    <property type="term" value="F:structural molecule activity"/>
    <property type="evidence" value="ECO:0007669"/>
    <property type="project" value="InterPro"/>
</dbReference>
<organism evidence="4 5">
    <name type="scientific">ssRNA phage SRR7976325_8</name>
    <dbReference type="NCBI Taxonomy" id="2786723"/>
    <lineage>
        <taxon>Viruses</taxon>
        <taxon>Riboviria</taxon>
        <taxon>Orthornavirae</taxon>
        <taxon>Lenarviricota</taxon>
        <taxon>Leviviricetes</taxon>
        <taxon>Norzivirales</taxon>
        <taxon>Fiersviridae</taxon>
        <taxon>Yuhrihovirus</taxon>
        <taxon>Yuhrihovirus borborovivens</taxon>
    </lineage>
</organism>
<evidence type="ECO:0000313" key="4">
    <source>
        <dbReference type="EMBL" id="DAD51186.1"/>
    </source>
</evidence>